<evidence type="ECO:0000259" key="17">
    <source>
        <dbReference type="PROSITE" id="PS50108"/>
    </source>
</evidence>
<sequence>MQNIKHFFKLKTKTPNSNSASGDINAVLSIGEPFNVKRLYHVGFDDQKGEFVGMPQSWERLLQNSNISKKEQRENPEAVMNSLEMYTHSIEHQPSAVKYMMIATTIRESEEIIDPVDRSSSENNQEARASRNETYSGVGTPELTTDDLPVECENSDKLRTVVDENEVLMGPPQSRRVMTDHEVKETLKKMSSPGSAKEKYDLQKRLGAGASGVVMMARCRDTNQVVAIKIMDLDKHPKKELIISEIVVMKQHRHENIVNFIESYYLDTELWVVMEYLDGGALTDVIREIVMNEGQIAAVCHECLKALVFLHSNNIIHRDIKSDNVLLGMTGAVKLTDFGFCAQLSSEQGKRDTQIGTLYWMAPEVIKSKQYDNKVDIWSLGIMVIEMLEGEPPFLNITPFKAIYHIAAKPDIKDEDKLSPELRDFLDRCLEVDVTHRASASQLLDHPFLKKAEPLATLNQR</sequence>
<evidence type="ECO:0000256" key="10">
    <source>
        <dbReference type="ARBA" id="ARBA00022842"/>
    </source>
</evidence>
<keyword evidence="7 13" id="KW-0547">Nucleotide-binding</keyword>
<dbReference type="InterPro" id="IPR036936">
    <property type="entry name" value="CRIB_dom_sf"/>
</dbReference>
<evidence type="ECO:0000256" key="13">
    <source>
        <dbReference type="PROSITE-ProRule" id="PRU10141"/>
    </source>
</evidence>
<name>A0A8S3YXP4_9EUPU</name>
<evidence type="ECO:0000256" key="15">
    <source>
        <dbReference type="SAM" id="MobiDB-lite"/>
    </source>
</evidence>
<dbReference type="SMART" id="SM00285">
    <property type="entry name" value="PBD"/>
    <property type="match status" value="1"/>
</dbReference>
<feature type="region of interest" description="Disordered" evidence="15">
    <location>
        <begin position="112"/>
        <end position="148"/>
    </location>
</feature>
<gene>
    <name evidence="18" type="ORF">CUNI_LOCUS5993</name>
</gene>
<dbReference type="InterPro" id="IPR051931">
    <property type="entry name" value="PAK3-like"/>
</dbReference>
<dbReference type="PANTHER" id="PTHR45832:SF22">
    <property type="entry name" value="SERINE_THREONINE-PROTEIN KINASE SAMKA-RELATED"/>
    <property type="match status" value="1"/>
</dbReference>
<evidence type="ECO:0000256" key="11">
    <source>
        <dbReference type="ARBA" id="ARBA00047899"/>
    </source>
</evidence>
<evidence type="ECO:0000313" key="18">
    <source>
        <dbReference type="EMBL" id="CAG5120435.1"/>
    </source>
</evidence>
<comment type="cofactor">
    <cofactor evidence="1">
        <name>Mg(2+)</name>
        <dbReference type="ChEBI" id="CHEBI:18420"/>
    </cofactor>
</comment>
<evidence type="ECO:0000256" key="5">
    <source>
        <dbReference type="ARBA" id="ARBA00022679"/>
    </source>
</evidence>
<dbReference type="OrthoDB" id="2914378at2759"/>
<feature type="binding site" evidence="13">
    <location>
        <position position="229"/>
    </location>
    <ligand>
        <name>ATP</name>
        <dbReference type="ChEBI" id="CHEBI:30616"/>
    </ligand>
</feature>
<dbReference type="GO" id="GO:0046872">
    <property type="term" value="F:metal ion binding"/>
    <property type="evidence" value="ECO:0007669"/>
    <property type="project" value="UniProtKB-KW"/>
</dbReference>
<dbReference type="InterPro" id="IPR000719">
    <property type="entry name" value="Prot_kinase_dom"/>
</dbReference>
<comment type="catalytic activity">
    <reaction evidence="12">
        <text>L-seryl-[protein] + ATP = O-phospho-L-seryl-[protein] + ADP + H(+)</text>
        <dbReference type="Rhea" id="RHEA:17989"/>
        <dbReference type="Rhea" id="RHEA-COMP:9863"/>
        <dbReference type="Rhea" id="RHEA-COMP:11604"/>
        <dbReference type="ChEBI" id="CHEBI:15378"/>
        <dbReference type="ChEBI" id="CHEBI:29999"/>
        <dbReference type="ChEBI" id="CHEBI:30616"/>
        <dbReference type="ChEBI" id="CHEBI:83421"/>
        <dbReference type="ChEBI" id="CHEBI:456216"/>
        <dbReference type="EC" id="2.7.11.1"/>
    </reaction>
</comment>
<evidence type="ECO:0000256" key="9">
    <source>
        <dbReference type="ARBA" id="ARBA00022840"/>
    </source>
</evidence>
<protein>
    <recommendedName>
        <fullName evidence="3">non-specific serine/threonine protein kinase</fullName>
        <ecNumber evidence="3">2.7.11.1</ecNumber>
    </recommendedName>
</protein>
<comment type="similarity">
    <text evidence="2">Belongs to the protein kinase superfamily. STE Ser/Thr protein kinase family. STE20 subfamily.</text>
</comment>
<evidence type="ECO:0000256" key="12">
    <source>
        <dbReference type="ARBA" id="ARBA00048679"/>
    </source>
</evidence>
<dbReference type="SUPFAM" id="SSF56112">
    <property type="entry name" value="Protein kinase-like (PK-like)"/>
    <property type="match status" value="1"/>
</dbReference>
<dbReference type="AlphaFoldDB" id="A0A8S3YXP4"/>
<dbReference type="GO" id="GO:0005524">
    <property type="term" value="F:ATP binding"/>
    <property type="evidence" value="ECO:0007669"/>
    <property type="project" value="UniProtKB-UniRule"/>
</dbReference>
<dbReference type="EC" id="2.7.11.1" evidence="3"/>
<dbReference type="Gene3D" id="3.90.810.10">
    <property type="entry name" value="CRIB domain"/>
    <property type="match status" value="1"/>
</dbReference>
<dbReference type="Gene3D" id="3.30.200.20">
    <property type="entry name" value="Phosphorylase Kinase, domain 1"/>
    <property type="match status" value="1"/>
</dbReference>
<dbReference type="CDD" id="cd06614">
    <property type="entry name" value="STKc_PAK"/>
    <property type="match status" value="1"/>
</dbReference>
<keyword evidence="6" id="KW-0479">Metal-binding</keyword>
<keyword evidence="8" id="KW-0418">Kinase</keyword>
<evidence type="ECO:0000256" key="3">
    <source>
        <dbReference type="ARBA" id="ARBA00012513"/>
    </source>
</evidence>
<evidence type="ECO:0000259" key="16">
    <source>
        <dbReference type="PROSITE" id="PS50011"/>
    </source>
</evidence>
<dbReference type="CDD" id="cd01093">
    <property type="entry name" value="CRIB_PAK_like"/>
    <property type="match status" value="1"/>
</dbReference>
<dbReference type="PANTHER" id="PTHR45832">
    <property type="entry name" value="SERINE/THREONINE-PROTEIN KINASE SAMKA-RELATED-RELATED"/>
    <property type="match status" value="1"/>
</dbReference>
<feature type="domain" description="CRIB" evidence="17">
    <location>
        <begin position="30"/>
        <end position="43"/>
    </location>
</feature>
<dbReference type="PROSITE" id="PS00108">
    <property type="entry name" value="PROTEIN_KINASE_ST"/>
    <property type="match status" value="1"/>
</dbReference>
<feature type="domain" description="Protein kinase" evidence="16">
    <location>
        <begin position="200"/>
        <end position="449"/>
    </location>
</feature>
<dbReference type="InterPro" id="IPR033923">
    <property type="entry name" value="PAK_BD"/>
</dbReference>
<dbReference type="InterPro" id="IPR017441">
    <property type="entry name" value="Protein_kinase_ATP_BS"/>
</dbReference>
<comment type="catalytic activity">
    <reaction evidence="11">
        <text>L-threonyl-[protein] + ATP = O-phospho-L-threonyl-[protein] + ADP + H(+)</text>
        <dbReference type="Rhea" id="RHEA:46608"/>
        <dbReference type="Rhea" id="RHEA-COMP:11060"/>
        <dbReference type="Rhea" id="RHEA-COMP:11605"/>
        <dbReference type="ChEBI" id="CHEBI:15378"/>
        <dbReference type="ChEBI" id="CHEBI:30013"/>
        <dbReference type="ChEBI" id="CHEBI:30616"/>
        <dbReference type="ChEBI" id="CHEBI:61977"/>
        <dbReference type="ChEBI" id="CHEBI:456216"/>
        <dbReference type="EC" id="2.7.11.1"/>
    </reaction>
</comment>
<evidence type="ECO:0000256" key="1">
    <source>
        <dbReference type="ARBA" id="ARBA00001946"/>
    </source>
</evidence>
<evidence type="ECO:0000313" key="19">
    <source>
        <dbReference type="Proteomes" id="UP000678393"/>
    </source>
</evidence>
<keyword evidence="10" id="KW-0460">Magnesium</keyword>
<dbReference type="PROSITE" id="PS00107">
    <property type="entry name" value="PROTEIN_KINASE_ATP"/>
    <property type="match status" value="1"/>
</dbReference>
<dbReference type="InterPro" id="IPR008271">
    <property type="entry name" value="Ser/Thr_kinase_AS"/>
</dbReference>
<evidence type="ECO:0000256" key="8">
    <source>
        <dbReference type="ARBA" id="ARBA00022777"/>
    </source>
</evidence>
<reference evidence="18" key="1">
    <citation type="submission" date="2021-04" db="EMBL/GenBank/DDBJ databases">
        <authorList>
            <consortium name="Molecular Ecology Group"/>
        </authorList>
    </citation>
    <scope>NUCLEOTIDE SEQUENCE</scope>
</reference>
<dbReference type="GO" id="GO:0004674">
    <property type="term" value="F:protein serine/threonine kinase activity"/>
    <property type="evidence" value="ECO:0007669"/>
    <property type="project" value="UniProtKB-KW"/>
</dbReference>
<dbReference type="FunFam" id="1.10.510.10:FF:000768">
    <property type="entry name" value="Non-specific serine/threonine protein kinase"/>
    <property type="match status" value="1"/>
</dbReference>
<dbReference type="SMART" id="SM00220">
    <property type="entry name" value="S_TKc"/>
    <property type="match status" value="1"/>
</dbReference>
<evidence type="ECO:0000256" key="2">
    <source>
        <dbReference type="ARBA" id="ARBA00008874"/>
    </source>
</evidence>
<dbReference type="Gene3D" id="1.10.510.10">
    <property type="entry name" value="Transferase(Phosphotransferase) domain 1"/>
    <property type="match status" value="1"/>
</dbReference>
<dbReference type="Proteomes" id="UP000678393">
    <property type="component" value="Unassembled WGS sequence"/>
</dbReference>
<evidence type="ECO:0000256" key="4">
    <source>
        <dbReference type="ARBA" id="ARBA00022527"/>
    </source>
</evidence>
<proteinExistence type="inferred from homology"/>
<evidence type="ECO:0000256" key="14">
    <source>
        <dbReference type="RuleBase" id="RU000304"/>
    </source>
</evidence>
<dbReference type="EMBL" id="CAJHNH020000894">
    <property type="protein sequence ID" value="CAG5120435.1"/>
    <property type="molecule type" value="Genomic_DNA"/>
</dbReference>
<dbReference type="Pfam" id="PF00069">
    <property type="entry name" value="Pkinase"/>
    <property type="match status" value="1"/>
</dbReference>
<dbReference type="InterPro" id="IPR000095">
    <property type="entry name" value="CRIB_dom"/>
</dbReference>
<dbReference type="Pfam" id="PF00786">
    <property type="entry name" value="PBD"/>
    <property type="match status" value="1"/>
</dbReference>
<keyword evidence="5" id="KW-0808">Transferase</keyword>
<accession>A0A8S3YXP4</accession>
<keyword evidence="19" id="KW-1185">Reference proteome</keyword>
<keyword evidence="4 14" id="KW-0723">Serine/threonine-protein kinase</keyword>
<keyword evidence="9 13" id="KW-0067">ATP-binding</keyword>
<feature type="compositionally biased region" description="Polar residues" evidence="15">
    <location>
        <begin position="121"/>
        <end position="137"/>
    </location>
</feature>
<dbReference type="PROSITE" id="PS50011">
    <property type="entry name" value="PROTEIN_KINASE_DOM"/>
    <property type="match status" value="1"/>
</dbReference>
<dbReference type="InterPro" id="IPR011009">
    <property type="entry name" value="Kinase-like_dom_sf"/>
</dbReference>
<comment type="caution">
    <text evidence="18">The sequence shown here is derived from an EMBL/GenBank/DDBJ whole genome shotgun (WGS) entry which is preliminary data.</text>
</comment>
<evidence type="ECO:0000256" key="6">
    <source>
        <dbReference type="ARBA" id="ARBA00022723"/>
    </source>
</evidence>
<evidence type="ECO:0000256" key="7">
    <source>
        <dbReference type="ARBA" id="ARBA00022741"/>
    </source>
</evidence>
<organism evidence="18 19">
    <name type="scientific">Candidula unifasciata</name>
    <dbReference type="NCBI Taxonomy" id="100452"/>
    <lineage>
        <taxon>Eukaryota</taxon>
        <taxon>Metazoa</taxon>
        <taxon>Spiralia</taxon>
        <taxon>Lophotrochozoa</taxon>
        <taxon>Mollusca</taxon>
        <taxon>Gastropoda</taxon>
        <taxon>Heterobranchia</taxon>
        <taxon>Euthyneura</taxon>
        <taxon>Panpulmonata</taxon>
        <taxon>Eupulmonata</taxon>
        <taxon>Stylommatophora</taxon>
        <taxon>Helicina</taxon>
        <taxon>Helicoidea</taxon>
        <taxon>Geomitridae</taxon>
        <taxon>Candidula</taxon>
    </lineage>
</organism>
<dbReference type="PROSITE" id="PS50108">
    <property type="entry name" value="CRIB"/>
    <property type="match status" value="1"/>
</dbReference>